<dbReference type="Pfam" id="PF05193">
    <property type="entry name" value="Peptidase_M16_C"/>
    <property type="match status" value="1"/>
</dbReference>
<dbReference type="SUPFAM" id="SSF63411">
    <property type="entry name" value="LuxS/MPP-like metallohydrolase"/>
    <property type="match status" value="2"/>
</dbReference>
<dbReference type="PANTHER" id="PTHR11851:SF224">
    <property type="entry name" value="PROCESSING PROTEASE"/>
    <property type="match status" value="1"/>
</dbReference>
<protein>
    <submittedName>
        <fullName evidence="3">Insulinase family protein</fullName>
    </submittedName>
</protein>
<evidence type="ECO:0000256" key="1">
    <source>
        <dbReference type="SAM" id="SignalP"/>
    </source>
</evidence>
<gene>
    <name evidence="3" type="ORF">N8I74_03080</name>
</gene>
<dbReference type="InterPro" id="IPR007863">
    <property type="entry name" value="Peptidase_M16_C"/>
</dbReference>
<dbReference type="InterPro" id="IPR011249">
    <property type="entry name" value="Metalloenz_LuxS/M16"/>
</dbReference>
<dbReference type="RefSeq" id="WP_263125456.1">
    <property type="nucleotide sequence ID" value="NZ_CP106753.1"/>
</dbReference>
<feature type="signal peptide" evidence="1">
    <location>
        <begin position="1"/>
        <end position="24"/>
    </location>
</feature>
<keyword evidence="4" id="KW-1185">Reference proteome</keyword>
<dbReference type="PANTHER" id="PTHR11851">
    <property type="entry name" value="METALLOPROTEASE"/>
    <property type="match status" value="1"/>
</dbReference>
<keyword evidence="1" id="KW-0732">Signal</keyword>
<evidence type="ECO:0000259" key="2">
    <source>
        <dbReference type="Pfam" id="PF05193"/>
    </source>
</evidence>
<feature type="chain" id="PRO_5045779388" evidence="1">
    <location>
        <begin position="25"/>
        <end position="448"/>
    </location>
</feature>
<name>A0ABY6DNR5_9NEIS</name>
<dbReference type="InterPro" id="IPR050361">
    <property type="entry name" value="MPP/UQCRC_Complex"/>
</dbReference>
<feature type="domain" description="Peptidase M16 C-terminal" evidence="2">
    <location>
        <begin position="199"/>
        <end position="373"/>
    </location>
</feature>
<sequence length="448" mass="49885">MAIERCGKAWAAALLLLSGAAAQAGLIPPVQHWQTPNGVPVYLVERHELPVIDLKIDLDAGASRSPPEQPGLASLALYGLMDKDLQPYEWRSPYQLLTDSGNQYGVELRRDRASIEYRMVSTQGSPRTLVDTLARQLSEPRYPFDSFKVRRDWLAGQLSAKPEQSTVSRNLALQLFGTHPLARVDRMTPDNVKDIGNSDTRAFYRRYYVPGNVTLTFVGDLNRAQAEAMAEALTRFLPKGEAAAPLPEPTMPKAQAGEAARIVRQKNQSTIELAQLLALDRHDDDMAAVVLGNYMLGSAGFQSRLMRELREQRGLTYNVSSALDIQRNVSLLSVTLTTRNEQADAALALLREQITRFTREGPSEAEVTEARDRYLRSMNYWGNTNEALLSLVSNLGYYKLPLDYYDRFAARIAQLDAAQIKAAWQRHVDPEGFRVAIEGPAPAAKEAQ</sequence>
<dbReference type="Gene3D" id="3.30.830.10">
    <property type="entry name" value="Metalloenzyme, LuxS/M16 peptidase-like"/>
    <property type="match status" value="2"/>
</dbReference>
<dbReference type="Proteomes" id="UP001061302">
    <property type="component" value="Chromosome"/>
</dbReference>
<proteinExistence type="predicted"/>
<dbReference type="EMBL" id="CP106753">
    <property type="protein sequence ID" value="UXY16019.1"/>
    <property type="molecule type" value="Genomic_DNA"/>
</dbReference>
<evidence type="ECO:0000313" key="4">
    <source>
        <dbReference type="Proteomes" id="UP001061302"/>
    </source>
</evidence>
<reference evidence="3" key="1">
    <citation type="submission" date="2022-10" db="EMBL/GenBank/DDBJ databases">
        <title>Chitiniphilus purpureus sp. nov., a novel chitin-degrading bacterium isolated from crawfish pond sediment.</title>
        <authorList>
            <person name="Li K."/>
        </authorList>
    </citation>
    <scope>NUCLEOTIDE SEQUENCE</scope>
    <source>
        <strain evidence="3">CD1</strain>
    </source>
</reference>
<organism evidence="3 4">
    <name type="scientific">Chitiniphilus purpureus</name>
    <dbReference type="NCBI Taxonomy" id="2981137"/>
    <lineage>
        <taxon>Bacteria</taxon>
        <taxon>Pseudomonadati</taxon>
        <taxon>Pseudomonadota</taxon>
        <taxon>Betaproteobacteria</taxon>
        <taxon>Neisseriales</taxon>
        <taxon>Chitinibacteraceae</taxon>
        <taxon>Chitiniphilus</taxon>
    </lineage>
</organism>
<evidence type="ECO:0000313" key="3">
    <source>
        <dbReference type="EMBL" id="UXY16019.1"/>
    </source>
</evidence>
<accession>A0ABY6DNR5</accession>